<reference evidence="1" key="2">
    <citation type="submission" date="2021-04" db="EMBL/GenBank/DDBJ databases">
        <authorList>
            <person name="Gilroy R."/>
        </authorList>
    </citation>
    <scope>NUCLEOTIDE SEQUENCE</scope>
    <source>
        <strain evidence="1">5032</strain>
    </source>
</reference>
<protein>
    <submittedName>
        <fullName evidence="1">HEAT repeat domain-containing protein</fullName>
    </submittedName>
</protein>
<accession>A0A9D2KQP0</accession>
<proteinExistence type="predicted"/>
<comment type="caution">
    <text evidence="1">The sequence shown here is derived from an EMBL/GenBank/DDBJ whole genome shotgun (WGS) entry which is preliminary data.</text>
</comment>
<gene>
    <name evidence="1" type="ORF">H9784_06410</name>
</gene>
<dbReference type="Pfam" id="PF13646">
    <property type="entry name" value="HEAT_2"/>
    <property type="match status" value="3"/>
</dbReference>
<organism evidence="1 2">
    <name type="scientific">Candidatus Desulfovibrio intestinavium</name>
    <dbReference type="NCBI Taxonomy" id="2838534"/>
    <lineage>
        <taxon>Bacteria</taxon>
        <taxon>Pseudomonadati</taxon>
        <taxon>Thermodesulfobacteriota</taxon>
        <taxon>Desulfovibrionia</taxon>
        <taxon>Desulfovibrionales</taxon>
        <taxon>Desulfovibrionaceae</taxon>
        <taxon>Desulfovibrio</taxon>
    </lineage>
</organism>
<dbReference type="AlphaFoldDB" id="A0A9D2KQP0"/>
<dbReference type="Proteomes" id="UP000823821">
    <property type="component" value="Unassembled WGS sequence"/>
</dbReference>
<dbReference type="InterPro" id="IPR004155">
    <property type="entry name" value="PBS_lyase_HEAT"/>
</dbReference>
<reference evidence="1" key="1">
    <citation type="journal article" date="2021" name="PeerJ">
        <title>Extensive microbial diversity within the chicken gut microbiome revealed by metagenomics and culture.</title>
        <authorList>
            <person name="Gilroy R."/>
            <person name="Ravi A."/>
            <person name="Getino M."/>
            <person name="Pursley I."/>
            <person name="Horton D.L."/>
            <person name="Alikhan N.F."/>
            <person name="Baker D."/>
            <person name="Gharbi K."/>
            <person name="Hall N."/>
            <person name="Watson M."/>
            <person name="Adriaenssens E.M."/>
            <person name="Foster-Nyarko E."/>
            <person name="Jarju S."/>
            <person name="Secka A."/>
            <person name="Antonio M."/>
            <person name="Oren A."/>
            <person name="Chaudhuri R.R."/>
            <person name="La Ragione R."/>
            <person name="Hildebrand F."/>
            <person name="Pallen M.J."/>
        </authorList>
    </citation>
    <scope>NUCLEOTIDE SEQUENCE</scope>
    <source>
        <strain evidence="1">5032</strain>
    </source>
</reference>
<dbReference type="SUPFAM" id="SSF48371">
    <property type="entry name" value="ARM repeat"/>
    <property type="match status" value="3"/>
</dbReference>
<evidence type="ECO:0000313" key="1">
    <source>
        <dbReference type="EMBL" id="HJA79183.1"/>
    </source>
</evidence>
<name>A0A9D2KQP0_9BACT</name>
<dbReference type="GO" id="GO:0016491">
    <property type="term" value="F:oxidoreductase activity"/>
    <property type="evidence" value="ECO:0007669"/>
    <property type="project" value="TreeGrafter"/>
</dbReference>
<sequence length="643" mass="71014">MLDSSINVHQILENLQSEDSDAIRSGAFAAGDAGLEEAIPFLCKHLTSENLGIQEAAEYALRKIRGPRTVDAVLPLLCTDDAPIRNVAMDILREIGVDNMRTLRDWLHNEDPDVRIFVSDILGYTKDHLSVPLLGEVLLHDPEVNVRYQAAISLGNLGYPEAVDYLAKAMEDEEWVQFAVVEALSRINDESTIRALVQVLPQVSPLVCSAIIDAIGSVGDIKTIPLLFKSLENVSVALRHKTVKAIVQILGGQSLSLLTPKLQERLRIYLLDALTDNDEDILMAALQGLSFMGDVEASRAVFDLACRIDPDQSPELYEYAIRAIASIGYNDVIRDALTSGDDLQIMIAMEACQIMGDHRPVEVIKSIFWSLSSELQRAGMAELSQLGTPEDIPFFKEVISRCSDAEILKSALIFFGNQHGCEDACTVAFSQLDHRYVDVKEMALEACINLHSPILNQRFRERMGSDDDMQRLMAVYAMGRYGVTENLSEISDALEDQSPRVRQMAVEAFLNLGIEAERYLPRIIPRLFDENKDVRAAVVNLLGQIGTPSVMPHLMTALNDDNDWVRIRAVEALGLNKAIDAVPTLASMLEHSSPMLTFKIIEVLGKIGGNVAFSVLLSMMDHEDPEIQHAAAEAVAAIQAEQE</sequence>
<dbReference type="PANTHER" id="PTHR12697:SF5">
    <property type="entry name" value="DEOXYHYPUSINE HYDROXYLASE"/>
    <property type="match status" value="1"/>
</dbReference>
<dbReference type="PANTHER" id="PTHR12697">
    <property type="entry name" value="PBS LYASE HEAT-LIKE PROTEIN"/>
    <property type="match status" value="1"/>
</dbReference>
<dbReference type="Gene3D" id="1.25.10.10">
    <property type="entry name" value="Leucine-rich Repeat Variant"/>
    <property type="match status" value="4"/>
</dbReference>
<dbReference type="EMBL" id="DWZD01000040">
    <property type="protein sequence ID" value="HJA79183.1"/>
    <property type="molecule type" value="Genomic_DNA"/>
</dbReference>
<evidence type="ECO:0000313" key="2">
    <source>
        <dbReference type="Proteomes" id="UP000823821"/>
    </source>
</evidence>
<dbReference type="InterPro" id="IPR011989">
    <property type="entry name" value="ARM-like"/>
</dbReference>
<dbReference type="InterPro" id="IPR016024">
    <property type="entry name" value="ARM-type_fold"/>
</dbReference>
<dbReference type="SMART" id="SM00567">
    <property type="entry name" value="EZ_HEAT"/>
    <property type="match status" value="10"/>
</dbReference>